<evidence type="ECO:0000313" key="2">
    <source>
        <dbReference type="EMBL" id="PPU71201.1"/>
    </source>
</evidence>
<dbReference type="EMBL" id="MDEH01000012">
    <property type="protein sequence ID" value="PPU71201.1"/>
    <property type="molecule type" value="Genomic_DNA"/>
</dbReference>
<evidence type="ECO:0000313" key="3">
    <source>
        <dbReference type="Proteomes" id="UP000239865"/>
    </source>
</evidence>
<comment type="caution">
    <text evidence="2">The sequence shown here is derived from an EMBL/GenBank/DDBJ whole genome shotgun (WGS) entry which is preliminary data.</text>
</comment>
<gene>
    <name evidence="2" type="ORF">XmelCFBP4644_17190</name>
</gene>
<reference evidence="2 3" key="1">
    <citation type="submission" date="2016-08" db="EMBL/GenBank/DDBJ databases">
        <authorList>
            <person name="Seilhamer J.J."/>
        </authorList>
    </citation>
    <scope>NUCLEOTIDE SEQUENCE [LARGE SCALE GENOMIC DNA]</scope>
    <source>
        <strain evidence="2 3">CFBP4644</strain>
    </source>
</reference>
<keyword evidence="1" id="KW-1133">Transmembrane helix</keyword>
<protein>
    <submittedName>
        <fullName evidence="2">Uncharacterized protein</fullName>
    </submittedName>
</protein>
<dbReference type="Proteomes" id="UP000239865">
    <property type="component" value="Unassembled WGS sequence"/>
</dbReference>
<accession>A0A2S7DBJ4</accession>
<dbReference type="AlphaFoldDB" id="A0A2S7DBJ4"/>
<organism evidence="2 3">
    <name type="scientific">Xanthomonas melonis</name>
    <dbReference type="NCBI Taxonomy" id="56456"/>
    <lineage>
        <taxon>Bacteria</taxon>
        <taxon>Pseudomonadati</taxon>
        <taxon>Pseudomonadota</taxon>
        <taxon>Gammaproteobacteria</taxon>
        <taxon>Lysobacterales</taxon>
        <taxon>Lysobacteraceae</taxon>
        <taxon>Xanthomonas</taxon>
    </lineage>
</organism>
<sequence>MIYQIAIKATPLSSLLWLGFLVPLGYLFVHWGLYGRGYKKNDFTDDRRVHEARKKRYGWRW</sequence>
<feature type="transmembrane region" description="Helical" evidence="1">
    <location>
        <begin position="15"/>
        <end position="34"/>
    </location>
</feature>
<evidence type="ECO:0000256" key="1">
    <source>
        <dbReference type="SAM" id="Phobius"/>
    </source>
</evidence>
<keyword evidence="1" id="KW-0472">Membrane</keyword>
<keyword evidence="1" id="KW-0812">Transmembrane</keyword>
<name>A0A2S7DBJ4_9XANT</name>
<proteinExistence type="predicted"/>